<dbReference type="AlphaFoldDB" id="A0A679ETR4"/>
<accession>A0A679ETR4</accession>
<evidence type="ECO:0000313" key="2">
    <source>
        <dbReference type="EMBL" id="BBQ05399.1"/>
    </source>
</evidence>
<dbReference type="EMBL" id="LC515368">
    <property type="protein sequence ID" value="BBQ05399.1"/>
    <property type="molecule type" value="Genomic_DNA"/>
</dbReference>
<organism evidence="2">
    <name type="scientific">Leucocryptos marina</name>
    <name type="common">Marine flagellate</name>
    <name type="synonym">Bodo marinus</name>
    <dbReference type="NCBI Taxonomy" id="299206"/>
    <lineage>
        <taxon>Eukaryota</taxon>
        <taxon>Cryptophyceae</taxon>
        <taxon>Kathablepharidacea</taxon>
        <taxon>Katablepharidaceae</taxon>
        <taxon>Leucocryptos</taxon>
    </lineage>
</organism>
<keyword evidence="1" id="KW-1133">Transmembrane helix</keyword>
<feature type="transmembrane region" description="Helical" evidence="1">
    <location>
        <begin position="118"/>
        <end position="136"/>
    </location>
</feature>
<protein>
    <submittedName>
        <fullName evidence="2">Uncharacterized protein</fullName>
    </submittedName>
</protein>
<name>A0A679ETR4_LEUMA</name>
<dbReference type="GeneID" id="43959845"/>
<reference evidence="2" key="1">
    <citation type="submission" date="2019-12" db="EMBL/GenBank/DDBJ databases">
        <title>Mitochondrial genomes of Hemiarma marina and Leucocryptos marina revised the evolution of cytochrome c maturation in Cryptista.</title>
        <authorList>
            <person name="Nishimura Y."/>
            <person name="Kume K."/>
            <person name="Sonehara K."/>
            <person name="Tanifuji G."/>
            <person name="Shiratori T."/>
            <person name="Ishida K."/>
            <person name="Hashimoto T."/>
            <person name="Inagaki Y."/>
            <person name="Ohkuma M."/>
        </authorList>
    </citation>
    <scope>NUCLEOTIDE SEQUENCE</scope>
    <source>
        <strain evidence="2">NIES-1335</strain>
    </source>
</reference>
<sequence>MQRSSLKYNYSKILLKQVLFQQQLGNNTLTLFFFLPSYDDKKILETLSLKTKGKLWDFSRSTLLSLSQDLKVIDSEKSKVLQGIASHRCYCLVLPLTFLNLSILEDFLVQKKALTTTFILYNGIFLPSILQTLFLLKNLPFISNILIVLYFAMKLTLLRVVSRFILLNLKRLS</sequence>
<keyword evidence="2" id="KW-0496">Mitochondrion</keyword>
<dbReference type="RefSeq" id="YP_009730069.1">
    <property type="nucleotide sequence ID" value="NC_045933.1"/>
</dbReference>
<keyword evidence="1" id="KW-0472">Membrane</keyword>
<evidence type="ECO:0000256" key="1">
    <source>
        <dbReference type="SAM" id="Phobius"/>
    </source>
</evidence>
<proteinExistence type="predicted"/>
<feature type="transmembrane region" description="Helical" evidence="1">
    <location>
        <begin position="142"/>
        <end position="161"/>
    </location>
</feature>
<keyword evidence="1" id="KW-0812">Transmembrane</keyword>
<geneLocation type="mitochondrion" evidence="2"/>